<dbReference type="HOGENOM" id="CLU_357171_0_0_1"/>
<dbReference type="AlphaFoldDB" id="A0A0C9X142"/>
<dbReference type="Pfam" id="PF04734">
    <property type="entry name" value="Ceramidase_alk"/>
    <property type="match status" value="3"/>
</dbReference>
<comment type="cofactor">
    <cofactor evidence="2">
        <name>Zn(2+)</name>
        <dbReference type="ChEBI" id="CHEBI:29105"/>
    </cofactor>
    <text evidence="2">Binds 1 zinc ion per subunit.</text>
</comment>
<dbReference type="GO" id="GO:0005576">
    <property type="term" value="C:extracellular region"/>
    <property type="evidence" value="ECO:0007669"/>
    <property type="project" value="TreeGrafter"/>
</dbReference>
<dbReference type="Gene3D" id="2.60.40.2300">
    <property type="entry name" value="Neutral/alkaline non-lysosomal ceramidase, C-terminal domain"/>
    <property type="match status" value="1"/>
</dbReference>
<feature type="signal peptide" evidence="4">
    <location>
        <begin position="1"/>
        <end position="16"/>
    </location>
</feature>
<dbReference type="PANTHER" id="PTHR12670">
    <property type="entry name" value="CERAMIDASE"/>
    <property type="match status" value="1"/>
</dbReference>
<feature type="chain" id="PRO_5002206157" description="Neutral ceramidase" evidence="4">
    <location>
        <begin position="17"/>
        <end position="785"/>
    </location>
</feature>
<dbReference type="PANTHER" id="PTHR12670:SF1">
    <property type="entry name" value="NEUTRAL CERAMIDASE"/>
    <property type="match status" value="1"/>
</dbReference>
<dbReference type="EMBL" id="KN838557">
    <property type="protein sequence ID" value="KIK05810.1"/>
    <property type="molecule type" value="Genomic_DNA"/>
</dbReference>
<dbReference type="Proteomes" id="UP000054477">
    <property type="component" value="Unassembled WGS sequence"/>
</dbReference>
<dbReference type="STRING" id="1095629.A0A0C9X142"/>
<gene>
    <name evidence="6" type="ORF">K443DRAFT_130222</name>
</gene>
<dbReference type="InterPro" id="IPR038445">
    <property type="entry name" value="NCDase_C_sf"/>
</dbReference>
<feature type="binding site" evidence="2">
    <location>
        <position position="107"/>
    </location>
    <ligand>
        <name>Zn(2+)</name>
        <dbReference type="ChEBI" id="CHEBI:29105"/>
    </ligand>
</feature>
<keyword evidence="3" id="KW-0378">Hydrolase</keyword>
<keyword evidence="3" id="KW-0746">Sphingolipid metabolism</keyword>
<feature type="domain" description="Neutral/alkaline non-lysosomal ceramidase N-terminal" evidence="5">
    <location>
        <begin position="29"/>
        <end position="128"/>
    </location>
</feature>
<reference evidence="7" key="2">
    <citation type="submission" date="2015-01" db="EMBL/GenBank/DDBJ databases">
        <title>Evolutionary Origins and Diversification of the Mycorrhizal Mutualists.</title>
        <authorList>
            <consortium name="DOE Joint Genome Institute"/>
            <consortium name="Mycorrhizal Genomics Consortium"/>
            <person name="Kohler A."/>
            <person name="Kuo A."/>
            <person name="Nagy L.G."/>
            <person name="Floudas D."/>
            <person name="Copeland A."/>
            <person name="Barry K.W."/>
            <person name="Cichocki N."/>
            <person name="Veneault-Fourrey C."/>
            <person name="LaButti K."/>
            <person name="Lindquist E.A."/>
            <person name="Lipzen A."/>
            <person name="Lundell T."/>
            <person name="Morin E."/>
            <person name="Murat C."/>
            <person name="Riley R."/>
            <person name="Ohm R."/>
            <person name="Sun H."/>
            <person name="Tunlid A."/>
            <person name="Henrissat B."/>
            <person name="Grigoriev I.V."/>
            <person name="Hibbett D.S."/>
            <person name="Martin F."/>
        </authorList>
    </citation>
    <scope>NUCLEOTIDE SEQUENCE [LARGE SCALE GENOMIC DNA]</scope>
    <source>
        <strain evidence="7">LaAM-08-1</strain>
    </source>
</reference>
<feature type="binding site" evidence="2">
    <location>
        <position position="416"/>
    </location>
    <ligand>
        <name>Zn(2+)</name>
        <dbReference type="ChEBI" id="CHEBI:29105"/>
    </ligand>
</feature>
<feature type="binding site" evidence="2">
    <location>
        <position position="457"/>
    </location>
    <ligand>
        <name>Zn(2+)</name>
        <dbReference type="ChEBI" id="CHEBI:29105"/>
    </ligand>
</feature>
<keyword evidence="4" id="KW-0732">Signal</keyword>
<organism evidence="6 7">
    <name type="scientific">Laccaria amethystina LaAM-08-1</name>
    <dbReference type="NCBI Taxonomy" id="1095629"/>
    <lineage>
        <taxon>Eukaryota</taxon>
        <taxon>Fungi</taxon>
        <taxon>Dikarya</taxon>
        <taxon>Basidiomycota</taxon>
        <taxon>Agaricomycotina</taxon>
        <taxon>Agaricomycetes</taxon>
        <taxon>Agaricomycetidae</taxon>
        <taxon>Agaricales</taxon>
        <taxon>Agaricineae</taxon>
        <taxon>Hydnangiaceae</taxon>
        <taxon>Laccaria</taxon>
    </lineage>
</organism>
<keyword evidence="2" id="KW-0862">Zinc</keyword>
<evidence type="ECO:0000256" key="2">
    <source>
        <dbReference type="PIRSR" id="PIRSR606823-2"/>
    </source>
</evidence>
<proteinExistence type="inferred from homology"/>
<protein>
    <recommendedName>
        <fullName evidence="3">Neutral ceramidase</fullName>
        <ecNumber evidence="3">3.5.1.23</ecNumber>
    </recommendedName>
</protein>
<dbReference type="GO" id="GO:0017040">
    <property type="term" value="F:N-acylsphingosine amidohydrolase activity"/>
    <property type="evidence" value="ECO:0007669"/>
    <property type="project" value="UniProtKB-UniRule"/>
</dbReference>
<feature type="domain" description="Neutral/alkaline non-lysosomal ceramidase N-terminal" evidence="5">
    <location>
        <begin position="365"/>
        <end position="485"/>
    </location>
</feature>
<dbReference type="GO" id="GO:0042759">
    <property type="term" value="P:long-chain fatty acid biosynthetic process"/>
    <property type="evidence" value="ECO:0007669"/>
    <property type="project" value="TreeGrafter"/>
</dbReference>
<dbReference type="OrthoDB" id="191371at2759"/>
<feature type="domain" description="Neutral/alkaline non-lysosomal ceramidase N-terminal" evidence="5">
    <location>
        <begin position="132"/>
        <end position="362"/>
    </location>
</feature>
<sequence>MHGLLWYLTAFLASSTYFPNGGVVTPTHAHVLQGYASLAQTGTGLHMRDRSRAFIVADSATPNNRIVFINADIAMGDSGVRRSIVSQLSSQYPGLYTDANIAFVSTHQHAGVGGYLENLLPQLTSLGYGSCDLALGKLSLGNTTILNANINRSPTAYLANPAEERARYQYDQDKEMTLLRFDDTNGKARGFLSFFAVHGTSLYENNTLVSADNKGMAAYLYEAEVEPYSMPGNTTFVAGFTQANVGDTSPNTLGAFCESPGKPYDGLPCDPDHSTCGATVQDCHGRCVLWPISDFESSRIIGDLQFRGAQTIMNGPLAPVTGAVKSVHTYLAMYVLGSGTANHKFTLPNGTTVSTCPAAMGVVTPLPSAEQRACQHPKPILLNTGFAHQPYEWSANSVNIQMLRVGNFVMLIIPGEITTMAGRRIREVLRAKLISSGVLGSDAYVVVAGPANVYAHYITTREEYSVQRYEGASTIFGQFTLDAYIDKYSSLVPFLADNASGTPASDLAPSEQISKAISLQIGVVFDAAPMGKKFGATLSDNNLRLESTFLTVDQLVPGEWRTVRSDSHPSTIYHYFGNSKPLIGAYSNMFGHFARQLSATATDADAKKVVSPTLRADVYSAVDQAKSWVAGGQGGGQAGDGVSYGPILAIIQKHFPATKIGLESVGNVESEVAIIVGGVTNMIMEFSKWEGMAGGMAMRTWVDALVDAHAKAVVSARSVGGARNDMVAKGITKGLNQNTDVTLMTKEFTSKIQIISCLKSVSSRIYGAGTDEARQGEAVWSSKFI</sequence>
<evidence type="ECO:0000313" key="7">
    <source>
        <dbReference type="Proteomes" id="UP000054477"/>
    </source>
</evidence>
<dbReference type="InterPro" id="IPR006823">
    <property type="entry name" value="Ceramidase_alk"/>
</dbReference>
<dbReference type="InterPro" id="IPR031329">
    <property type="entry name" value="NEUT/ALK_ceramidase_N"/>
</dbReference>
<dbReference type="GO" id="GO:0046872">
    <property type="term" value="F:metal ion binding"/>
    <property type="evidence" value="ECO:0007669"/>
    <property type="project" value="UniProtKB-KW"/>
</dbReference>
<keyword evidence="2" id="KW-0479">Metal-binding</keyword>
<comment type="catalytic activity">
    <reaction evidence="3">
        <text>an N-acylsphing-4-enine + H2O = sphing-4-enine + a fatty acid</text>
        <dbReference type="Rhea" id="RHEA:20856"/>
        <dbReference type="ChEBI" id="CHEBI:15377"/>
        <dbReference type="ChEBI" id="CHEBI:28868"/>
        <dbReference type="ChEBI" id="CHEBI:52639"/>
        <dbReference type="ChEBI" id="CHEBI:57756"/>
        <dbReference type="EC" id="3.5.1.23"/>
    </reaction>
</comment>
<feature type="binding site" evidence="2">
    <location>
        <position position="198"/>
    </location>
    <ligand>
        <name>Zn(2+)</name>
        <dbReference type="ChEBI" id="CHEBI:29105"/>
    </ligand>
</feature>
<evidence type="ECO:0000313" key="6">
    <source>
        <dbReference type="EMBL" id="KIK05810.1"/>
    </source>
</evidence>
<evidence type="ECO:0000256" key="4">
    <source>
        <dbReference type="SAM" id="SignalP"/>
    </source>
</evidence>
<dbReference type="GO" id="GO:0016020">
    <property type="term" value="C:membrane"/>
    <property type="evidence" value="ECO:0007669"/>
    <property type="project" value="GOC"/>
</dbReference>
<reference evidence="6 7" key="1">
    <citation type="submission" date="2014-04" db="EMBL/GenBank/DDBJ databases">
        <authorList>
            <consortium name="DOE Joint Genome Institute"/>
            <person name="Kuo A."/>
            <person name="Kohler A."/>
            <person name="Nagy L.G."/>
            <person name="Floudas D."/>
            <person name="Copeland A."/>
            <person name="Barry K.W."/>
            <person name="Cichocki N."/>
            <person name="Veneault-Fourrey C."/>
            <person name="LaButti K."/>
            <person name="Lindquist E.A."/>
            <person name="Lipzen A."/>
            <person name="Lundell T."/>
            <person name="Morin E."/>
            <person name="Murat C."/>
            <person name="Sun H."/>
            <person name="Tunlid A."/>
            <person name="Henrissat B."/>
            <person name="Grigoriev I.V."/>
            <person name="Hibbett D.S."/>
            <person name="Martin F."/>
            <person name="Nordberg H.P."/>
            <person name="Cantor M.N."/>
            <person name="Hua S.X."/>
        </authorList>
    </citation>
    <scope>NUCLEOTIDE SEQUENCE [LARGE SCALE GENOMIC DNA]</scope>
    <source>
        <strain evidence="6 7">LaAM-08-1</strain>
    </source>
</reference>
<feature type="active site" description="Nucleophile" evidence="1">
    <location>
        <position position="249"/>
    </location>
</feature>
<comment type="similarity">
    <text evidence="3">Belongs to the neutral ceramidase family.</text>
</comment>
<accession>A0A0C9X142</accession>
<evidence type="ECO:0000256" key="1">
    <source>
        <dbReference type="PIRSR" id="PIRSR606823-1"/>
    </source>
</evidence>
<evidence type="ECO:0000256" key="3">
    <source>
        <dbReference type="RuleBase" id="RU366019"/>
    </source>
</evidence>
<dbReference type="EC" id="3.5.1.23" evidence="3"/>
<evidence type="ECO:0000259" key="5">
    <source>
        <dbReference type="Pfam" id="PF04734"/>
    </source>
</evidence>
<dbReference type="GO" id="GO:0046512">
    <property type="term" value="P:sphingosine biosynthetic process"/>
    <property type="evidence" value="ECO:0007669"/>
    <property type="project" value="TreeGrafter"/>
</dbReference>
<dbReference type="GO" id="GO:0046514">
    <property type="term" value="P:ceramide catabolic process"/>
    <property type="evidence" value="ECO:0007669"/>
    <property type="project" value="InterPro"/>
</dbReference>
<name>A0A0C9X142_9AGAR</name>
<keyword evidence="3" id="KW-0443">Lipid metabolism</keyword>
<keyword evidence="7" id="KW-1185">Reference proteome</keyword>